<dbReference type="PRINTS" id="PR01438">
    <property type="entry name" value="UNVRSLSTRESS"/>
</dbReference>
<sequence length="159" mass="16620">MTETTRTIVTGVDSSQTALNAAEKAAELAEGLGAELHIFSAYSISTADTLQSFKTKDLGISTSVAYQNLTDGQARAAAQIADAVAAVLQEAHPELTIVASAEEGTPAEVLVQQARQLKADTIVVGNKHVQGISRILGSVARKVAAEATCDLYIVNTTHR</sequence>
<gene>
    <name evidence="3" type="primary">uspA2</name>
    <name evidence="3" type="ORF">CGLY_05590</name>
</gene>
<evidence type="ECO:0000256" key="1">
    <source>
        <dbReference type="ARBA" id="ARBA00008791"/>
    </source>
</evidence>
<dbReference type="PANTHER" id="PTHR46268:SF6">
    <property type="entry name" value="UNIVERSAL STRESS PROTEIN UP12"/>
    <property type="match status" value="1"/>
</dbReference>
<dbReference type="AlphaFoldDB" id="X5EA79"/>
<dbReference type="KEGG" id="cgy:CGLY_05590"/>
<proteinExistence type="inferred from homology"/>
<dbReference type="HOGENOM" id="CLU_049301_16_4_11"/>
<dbReference type="Proteomes" id="UP000023703">
    <property type="component" value="Chromosome"/>
</dbReference>
<dbReference type="RefSeq" id="WP_038547206.1">
    <property type="nucleotide sequence ID" value="NZ_CP006842.1"/>
</dbReference>
<protein>
    <submittedName>
        <fullName evidence="3">Putative universal stress protein</fullName>
    </submittedName>
</protein>
<accession>X5EA79</accession>
<dbReference type="Gene3D" id="3.40.50.620">
    <property type="entry name" value="HUPs"/>
    <property type="match status" value="1"/>
</dbReference>
<organism evidence="3 4">
    <name type="scientific">Corynebacterium glyciniphilum AJ 3170</name>
    <dbReference type="NCBI Taxonomy" id="1404245"/>
    <lineage>
        <taxon>Bacteria</taxon>
        <taxon>Bacillati</taxon>
        <taxon>Actinomycetota</taxon>
        <taxon>Actinomycetes</taxon>
        <taxon>Mycobacteriales</taxon>
        <taxon>Corynebacteriaceae</taxon>
        <taxon>Corynebacterium</taxon>
    </lineage>
</organism>
<dbReference type="InterPro" id="IPR006016">
    <property type="entry name" value="UspA"/>
</dbReference>
<dbReference type="InterPro" id="IPR006015">
    <property type="entry name" value="Universal_stress_UspA"/>
</dbReference>
<reference evidence="3 4" key="1">
    <citation type="journal article" date="2015" name="Int. J. Syst. Evol. Microbiol.">
        <title>Revisiting Corynebacterium glyciniphilum (ex Kubota et al., 1972) sp. nov., nom. rev., isolated from putrefied banana.</title>
        <authorList>
            <person name="Al-Dilaimi A."/>
            <person name="Bednarz H."/>
            <person name="Lomker A."/>
            <person name="Niehaus K."/>
            <person name="Kalinowski J."/>
            <person name="Ruckert C."/>
        </authorList>
    </citation>
    <scope>NUCLEOTIDE SEQUENCE [LARGE SCALE GENOMIC DNA]</scope>
    <source>
        <strain evidence="3">AJ 3170</strain>
    </source>
</reference>
<name>X5EA79_9CORY</name>
<comment type="similarity">
    <text evidence="1">Belongs to the universal stress protein A family.</text>
</comment>
<feature type="domain" description="UspA" evidence="2">
    <location>
        <begin position="6"/>
        <end position="154"/>
    </location>
</feature>
<dbReference type="EMBL" id="CP006842">
    <property type="protein sequence ID" value="AHW63566.1"/>
    <property type="molecule type" value="Genomic_DNA"/>
</dbReference>
<evidence type="ECO:0000313" key="4">
    <source>
        <dbReference type="Proteomes" id="UP000023703"/>
    </source>
</evidence>
<keyword evidence="4" id="KW-1185">Reference proteome</keyword>
<dbReference type="OrthoDB" id="3427787at2"/>
<evidence type="ECO:0000259" key="2">
    <source>
        <dbReference type="Pfam" id="PF00582"/>
    </source>
</evidence>
<dbReference type="PANTHER" id="PTHR46268">
    <property type="entry name" value="STRESS RESPONSE PROTEIN NHAX"/>
    <property type="match status" value="1"/>
</dbReference>
<dbReference type="InterPro" id="IPR014729">
    <property type="entry name" value="Rossmann-like_a/b/a_fold"/>
</dbReference>
<dbReference type="SUPFAM" id="SSF52402">
    <property type="entry name" value="Adenine nucleotide alpha hydrolases-like"/>
    <property type="match status" value="1"/>
</dbReference>
<evidence type="ECO:0000313" key="3">
    <source>
        <dbReference type="EMBL" id="AHW63566.1"/>
    </source>
</evidence>
<dbReference type="CDD" id="cd00293">
    <property type="entry name" value="USP-like"/>
    <property type="match status" value="1"/>
</dbReference>
<dbReference type="Pfam" id="PF00582">
    <property type="entry name" value="Usp"/>
    <property type="match status" value="1"/>
</dbReference>
<dbReference type="STRING" id="1404245.CGLY_05590"/>
<dbReference type="eggNOG" id="COG0589">
    <property type="taxonomic scope" value="Bacteria"/>
</dbReference>